<dbReference type="PATRIC" id="fig|889378.3.peg.845"/>
<reference evidence="2" key="1">
    <citation type="journal article" date="2013" name="Stand. Genomic Sci.">
        <title>Complete genome sequence of the halophilic bacterium Spirochaeta africana type strain (Z-7692(T)) from the alkaline Lake Magadi in the East African Rift.</title>
        <authorList>
            <person name="Liolos K."/>
            <person name="Abt B."/>
            <person name="Scheuner C."/>
            <person name="Teshima H."/>
            <person name="Held B."/>
            <person name="Lapidus A."/>
            <person name="Nolan M."/>
            <person name="Lucas S."/>
            <person name="Deshpande S."/>
            <person name="Cheng J.F."/>
            <person name="Tapia R."/>
            <person name="Goodwin L.A."/>
            <person name="Pitluck S."/>
            <person name="Pagani I."/>
            <person name="Ivanova N."/>
            <person name="Mavromatis K."/>
            <person name="Mikhailova N."/>
            <person name="Huntemann M."/>
            <person name="Pati A."/>
            <person name="Chen A."/>
            <person name="Palaniappan K."/>
            <person name="Land M."/>
            <person name="Rohde M."/>
            <person name="Tindall B.J."/>
            <person name="Detter J.C."/>
            <person name="Goker M."/>
            <person name="Bristow J."/>
            <person name="Eisen J.A."/>
            <person name="Markowitz V."/>
            <person name="Hugenholtz P."/>
            <person name="Woyke T."/>
            <person name="Klenk H.P."/>
            <person name="Kyrpides N.C."/>
        </authorList>
    </citation>
    <scope>NUCLEOTIDE SEQUENCE</scope>
    <source>
        <strain evidence="2">ATCC 700263 / DSM 8902 / Z-7692</strain>
    </source>
</reference>
<dbReference type="Proteomes" id="UP000007383">
    <property type="component" value="Chromosome"/>
</dbReference>
<name>H9UHE2_SPIAZ</name>
<keyword evidence="2" id="KW-1185">Reference proteome</keyword>
<dbReference type="EMBL" id="CP003282">
    <property type="protein sequence ID" value="AFG36935.1"/>
    <property type="molecule type" value="Genomic_DNA"/>
</dbReference>
<dbReference type="AlphaFoldDB" id="H9UHE2"/>
<proteinExistence type="predicted"/>
<sequence>MMDKIGKNVTIVGMRYIITVILFCSALSAFSYDMWQYKSPDTPVQLSYPAYWTIAESADELYISNSARYLNADQVASPGAVSLYLLHGPADAVEAEFDTDDGLRGVQMAIFQEAFTSRTLDAYRYFEFNTREKEFANAAGLITPYYHNENDVVIASLRFPEHYVVMVGVTRPGEIPQHIDTILAILDSVQVSGN</sequence>
<evidence type="ECO:0000313" key="1">
    <source>
        <dbReference type="EMBL" id="AFG36935.1"/>
    </source>
</evidence>
<accession>H9UHE2</accession>
<evidence type="ECO:0000313" key="2">
    <source>
        <dbReference type="Proteomes" id="UP000007383"/>
    </source>
</evidence>
<dbReference type="KEGG" id="sfc:Spiaf_0843"/>
<gene>
    <name evidence="1" type="ordered locus">Spiaf_0843</name>
</gene>
<protein>
    <submittedName>
        <fullName evidence="1">Uncharacterized protein</fullName>
    </submittedName>
</protein>
<dbReference type="STRING" id="889378.Spiaf_0843"/>
<organism evidence="1 2">
    <name type="scientific">Spirochaeta africana (strain ATCC 700263 / DSM 8902 / Z-7692)</name>
    <dbReference type="NCBI Taxonomy" id="889378"/>
    <lineage>
        <taxon>Bacteria</taxon>
        <taxon>Pseudomonadati</taxon>
        <taxon>Spirochaetota</taxon>
        <taxon>Spirochaetia</taxon>
        <taxon>Spirochaetales</taxon>
        <taxon>Spirochaetaceae</taxon>
        <taxon>Spirochaeta</taxon>
    </lineage>
</organism>
<dbReference type="HOGENOM" id="CLU_1401685_0_0_12"/>